<proteinExistence type="predicted"/>
<accession>A0A8H7C225</accession>
<evidence type="ECO:0000313" key="1">
    <source>
        <dbReference type="EMBL" id="KAF7761042.1"/>
    </source>
</evidence>
<sequence>MAVPDWSLPLFLMNSEMLVSASRPTHLIYLLRILLQTLPEFGPPPIVPSHQVFELLAILSENNFHPINHPCDRQVHKTYHTPLRPFSKPPPDPGLSVQVPPETSQIFQHDNIWKIAPKISGLYCAILYESDTPVLVESSKMEGEEYSGRPSDHVELGGMPIFLNSLSSSGYSRFTVLIDSGITTRIIPRLEWIWGPCRLWALFCYIIEGNHAG</sequence>
<reference evidence="1 2" key="1">
    <citation type="journal article" name="Sci. Rep.">
        <title>Telomere-to-telomere assembled and centromere annotated genomes of the two main subspecies of the button mushroom Agaricus bisporus reveal especially polymorphic chromosome ends.</title>
        <authorList>
            <person name="Sonnenberg A.S.M."/>
            <person name="Sedaghat-Telgerd N."/>
            <person name="Lavrijssen B."/>
            <person name="Ohm R.A."/>
            <person name="Hendrickx P.M."/>
            <person name="Scholtmeijer K."/>
            <person name="Baars J.J.P."/>
            <person name="van Peer A."/>
        </authorList>
    </citation>
    <scope>NUCLEOTIDE SEQUENCE [LARGE SCALE GENOMIC DNA]</scope>
    <source>
        <strain evidence="1 2">H119_p4</strain>
    </source>
</reference>
<dbReference type="Proteomes" id="UP000629468">
    <property type="component" value="Unassembled WGS sequence"/>
</dbReference>
<dbReference type="EMBL" id="JABXXO010000014">
    <property type="protein sequence ID" value="KAF7761042.1"/>
    <property type="molecule type" value="Genomic_DNA"/>
</dbReference>
<dbReference type="AlphaFoldDB" id="A0A8H7C225"/>
<comment type="caution">
    <text evidence="1">The sequence shown here is derived from an EMBL/GenBank/DDBJ whole genome shotgun (WGS) entry which is preliminary data.</text>
</comment>
<organism evidence="1 2">
    <name type="scientific">Agaricus bisporus var. burnettii</name>
    <dbReference type="NCBI Taxonomy" id="192524"/>
    <lineage>
        <taxon>Eukaryota</taxon>
        <taxon>Fungi</taxon>
        <taxon>Dikarya</taxon>
        <taxon>Basidiomycota</taxon>
        <taxon>Agaricomycotina</taxon>
        <taxon>Agaricomycetes</taxon>
        <taxon>Agaricomycetidae</taxon>
        <taxon>Agaricales</taxon>
        <taxon>Agaricineae</taxon>
        <taxon>Agaricaceae</taxon>
        <taxon>Agaricus</taxon>
    </lineage>
</organism>
<protein>
    <submittedName>
        <fullName evidence="1">Uncharacterized protein</fullName>
    </submittedName>
</protein>
<evidence type="ECO:0000313" key="2">
    <source>
        <dbReference type="Proteomes" id="UP000629468"/>
    </source>
</evidence>
<name>A0A8H7C225_AGABI</name>
<gene>
    <name evidence="1" type="ORF">Agabi119p4_10451</name>
</gene>